<dbReference type="Gene3D" id="3.40.50.1820">
    <property type="entry name" value="alpha/beta hydrolase"/>
    <property type="match status" value="1"/>
</dbReference>
<accession>A0ABP8K0P8</accession>
<dbReference type="Proteomes" id="UP001500390">
    <property type="component" value="Unassembled WGS sequence"/>
</dbReference>
<feature type="domain" description="AB hydrolase-1" evidence="1">
    <location>
        <begin position="71"/>
        <end position="234"/>
    </location>
</feature>
<evidence type="ECO:0000313" key="2">
    <source>
        <dbReference type="EMBL" id="GAA4398492.1"/>
    </source>
</evidence>
<evidence type="ECO:0000313" key="3">
    <source>
        <dbReference type="Proteomes" id="UP001500390"/>
    </source>
</evidence>
<evidence type="ECO:0000259" key="1">
    <source>
        <dbReference type="Pfam" id="PF12697"/>
    </source>
</evidence>
<organism evidence="2 3">
    <name type="scientific">Ornithinibacter aureus</name>
    <dbReference type="NCBI Taxonomy" id="622664"/>
    <lineage>
        <taxon>Bacteria</taxon>
        <taxon>Bacillati</taxon>
        <taxon>Actinomycetota</taxon>
        <taxon>Actinomycetes</taxon>
        <taxon>Micrococcales</taxon>
        <taxon>Intrasporangiaceae</taxon>
        <taxon>Ornithinibacter</taxon>
    </lineage>
</organism>
<dbReference type="EMBL" id="BAABFX010000032">
    <property type="protein sequence ID" value="GAA4398492.1"/>
    <property type="molecule type" value="Genomic_DNA"/>
</dbReference>
<reference evidence="3" key="1">
    <citation type="journal article" date="2019" name="Int. J. Syst. Evol. Microbiol.">
        <title>The Global Catalogue of Microorganisms (GCM) 10K type strain sequencing project: providing services to taxonomists for standard genome sequencing and annotation.</title>
        <authorList>
            <consortium name="The Broad Institute Genomics Platform"/>
            <consortium name="The Broad Institute Genome Sequencing Center for Infectious Disease"/>
            <person name="Wu L."/>
            <person name="Ma J."/>
        </authorList>
    </citation>
    <scope>NUCLEOTIDE SEQUENCE [LARGE SCALE GENOMIC DNA]</scope>
    <source>
        <strain evidence="3">JCM 17738</strain>
    </source>
</reference>
<dbReference type="Pfam" id="PF12697">
    <property type="entry name" value="Abhydrolase_6"/>
    <property type="match status" value="1"/>
</dbReference>
<name>A0ABP8K0P8_9MICO</name>
<keyword evidence="3" id="KW-1185">Reference proteome</keyword>
<gene>
    <name evidence="2" type="ORF">GCM10023153_23450</name>
</gene>
<dbReference type="InterPro" id="IPR029058">
    <property type="entry name" value="AB_hydrolase_fold"/>
</dbReference>
<proteinExistence type="predicted"/>
<protein>
    <recommendedName>
        <fullName evidence="1">AB hydrolase-1 domain-containing protein</fullName>
    </recommendedName>
</protein>
<dbReference type="SUPFAM" id="SSF53474">
    <property type="entry name" value="alpha/beta-Hydrolases"/>
    <property type="match status" value="1"/>
</dbReference>
<dbReference type="RefSeq" id="WP_159901945.1">
    <property type="nucleotide sequence ID" value="NZ_BAABFX010000032.1"/>
</dbReference>
<dbReference type="InterPro" id="IPR000073">
    <property type="entry name" value="AB_hydrolase_1"/>
</dbReference>
<comment type="caution">
    <text evidence="2">The sequence shown here is derived from an EMBL/GenBank/DDBJ whole genome shotgun (WGS) entry which is preliminary data.</text>
</comment>
<sequence>MTQQHERPDVPGADADLEVAPGAAAVPSAEGAPMPSAWQARREWRTALELASAAVRTRDLHEWPRGDGHPIIVLPGFLAGPESTAFLRSHLRRLGYQVHDWRHGRNLGASPELAEELEDLLLEIHDRYQRRVSLIGWSAGGIYAREMARALPDYTRSVITLGSPFRGHPASTRAWRVYRLMNRHNLEKMFTDEALATRAAPLRVPTTCIYSRNDGIVAWECCLSDPAPLTENVEVTASHLGYGHEMHTLRVICDRLAQPEGAWLPYTGHALAVRGRAV</sequence>